<dbReference type="InterPro" id="IPR005119">
    <property type="entry name" value="LysR_subst-bd"/>
</dbReference>
<organism evidence="6 7">
    <name type="scientific">Peptoniphilus porci</name>
    <dbReference type="NCBI Taxonomy" id="2652280"/>
    <lineage>
        <taxon>Bacteria</taxon>
        <taxon>Bacillati</taxon>
        <taxon>Bacillota</taxon>
        <taxon>Tissierellia</taxon>
        <taxon>Tissierellales</taxon>
        <taxon>Peptoniphilaceae</taxon>
        <taxon>Peptoniphilus</taxon>
    </lineage>
</organism>
<dbReference type="EMBL" id="MJIH01000001">
    <property type="protein sequence ID" value="OLR65105.1"/>
    <property type="molecule type" value="Genomic_DNA"/>
</dbReference>
<evidence type="ECO:0000256" key="3">
    <source>
        <dbReference type="ARBA" id="ARBA00023125"/>
    </source>
</evidence>
<dbReference type="PANTHER" id="PTHR30419:SF8">
    <property type="entry name" value="NITROGEN ASSIMILATION TRANSCRIPTIONAL ACTIVATOR-RELATED"/>
    <property type="match status" value="1"/>
</dbReference>
<evidence type="ECO:0000256" key="1">
    <source>
        <dbReference type="ARBA" id="ARBA00009437"/>
    </source>
</evidence>
<dbReference type="Proteomes" id="UP000187166">
    <property type="component" value="Unassembled WGS sequence"/>
</dbReference>
<proteinExistence type="inferred from homology"/>
<comment type="similarity">
    <text evidence="1">Belongs to the LysR transcriptional regulatory family.</text>
</comment>
<comment type="caution">
    <text evidence="6">The sequence shown here is derived from an EMBL/GenBank/DDBJ whole genome shotgun (WGS) entry which is preliminary data.</text>
</comment>
<keyword evidence="3" id="KW-0238">DNA-binding</keyword>
<dbReference type="PROSITE" id="PS50931">
    <property type="entry name" value="HTH_LYSR"/>
    <property type="match status" value="1"/>
</dbReference>
<evidence type="ECO:0000256" key="2">
    <source>
        <dbReference type="ARBA" id="ARBA00023015"/>
    </source>
</evidence>
<accession>A0A1U7M0B0</accession>
<protein>
    <recommendedName>
        <fullName evidence="5">HTH lysR-type domain-containing protein</fullName>
    </recommendedName>
</protein>
<evidence type="ECO:0000259" key="5">
    <source>
        <dbReference type="PROSITE" id="PS50931"/>
    </source>
</evidence>
<dbReference type="InterPro" id="IPR036388">
    <property type="entry name" value="WH-like_DNA-bd_sf"/>
</dbReference>
<dbReference type="GO" id="GO:0003700">
    <property type="term" value="F:DNA-binding transcription factor activity"/>
    <property type="evidence" value="ECO:0007669"/>
    <property type="project" value="InterPro"/>
</dbReference>
<dbReference type="InterPro" id="IPR050950">
    <property type="entry name" value="HTH-type_LysR_regulators"/>
</dbReference>
<dbReference type="Pfam" id="PF00126">
    <property type="entry name" value="HTH_1"/>
    <property type="match status" value="1"/>
</dbReference>
<dbReference type="PANTHER" id="PTHR30419">
    <property type="entry name" value="HTH-TYPE TRANSCRIPTIONAL REGULATOR YBHD"/>
    <property type="match status" value="1"/>
</dbReference>
<evidence type="ECO:0000313" key="7">
    <source>
        <dbReference type="Proteomes" id="UP000187166"/>
    </source>
</evidence>
<dbReference type="InterPro" id="IPR036390">
    <property type="entry name" value="WH_DNA-bd_sf"/>
</dbReference>
<reference evidence="6 7" key="1">
    <citation type="journal article" date="2016" name="Appl. Environ. Microbiol.">
        <title>Function and Phylogeny of Bacterial Butyryl Coenzyme A:Acetate Transferases and Their Diversity in the Proximal Colon of Swine.</title>
        <authorList>
            <person name="Trachsel J."/>
            <person name="Bayles D.O."/>
            <person name="Looft T."/>
            <person name="Levine U.Y."/>
            <person name="Allen H.K."/>
        </authorList>
    </citation>
    <scope>NUCLEOTIDE SEQUENCE [LARGE SCALE GENOMIC DNA]</scope>
    <source>
        <strain evidence="6 7">35-6-1</strain>
    </source>
</reference>
<dbReference type="Gene3D" id="3.40.190.290">
    <property type="match status" value="1"/>
</dbReference>
<sequence length="289" mass="33539">MIVNHLRYFIEIAKTKSFTKAAENLFISQSTISKAVISLEKELQTPLHEPGNHKFVLTESGKLLYDFAVDVIDYYEEKEKILINKINRQNIPLNLGLPPTSGSIYFFSLINEYRKKYTDIELNIFSITSIHMKEKLLAGELDLGIVIEPFEDDRFIKKIAYTSEAVLVVSEKHHLSNKKVVDFSTLSEEKFIQVTSEFQYNGVFVEQCKRAGFKPNIIFENDQWDMLLEMVANNQGVTILPRPLVEKYISKNARFIRLKNPKFPWSLTVIYRKNAILTKSMEKFLDLVK</sequence>
<keyword evidence="2" id="KW-0805">Transcription regulation</keyword>
<dbReference type="GO" id="GO:0005829">
    <property type="term" value="C:cytosol"/>
    <property type="evidence" value="ECO:0007669"/>
    <property type="project" value="TreeGrafter"/>
</dbReference>
<dbReference type="InterPro" id="IPR000847">
    <property type="entry name" value="LysR_HTH_N"/>
</dbReference>
<dbReference type="STRING" id="1465756.BIV18_06055"/>
<keyword evidence="4" id="KW-0804">Transcription</keyword>
<keyword evidence="7" id="KW-1185">Reference proteome</keyword>
<dbReference type="SUPFAM" id="SSF46785">
    <property type="entry name" value="Winged helix' DNA-binding domain"/>
    <property type="match status" value="1"/>
</dbReference>
<gene>
    <name evidence="6" type="ORF">BIV18_06055</name>
</gene>
<feature type="domain" description="HTH lysR-type" evidence="5">
    <location>
        <begin position="1"/>
        <end position="58"/>
    </location>
</feature>
<evidence type="ECO:0000313" key="6">
    <source>
        <dbReference type="EMBL" id="OLR65105.1"/>
    </source>
</evidence>
<evidence type="ECO:0000256" key="4">
    <source>
        <dbReference type="ARBA" id="ARBA00023163"/>
    </source>
</evidence>
<name>A0A1U7M0B0_9FIRM</name>
<dbReference type="AlphaFoldDB" id="A0A1U7M0B0"/>
<dbReference type="Pfam" id="PF03466">
    <property type="entry name" value="LysR_substrate"/>
    <property type="match status" value="1"/>
</dbReference>
<dbReference type="GO" id="GO:0003677">
    <property type="term" value="F:DNA binding"/>
    <property type="evidence" value="ECO:0007669"/>
    <property type="project" value="UniProtKB-KW"/>
</dbReference>
<dbReference type="SUPFAM" id="SSF53850">
    <property type="entry name" value="Periplasmic binding protein-like II"/>
    <property type="match status" value="1"/>
</dbReference>
<dbReference type="Gene3D" id="1.10.10.10">
    <property type="entry name" value="Winged helix-like DNA-binding domain superfamily/Winged helix DNA-binding domain"/>
    <property type="match status" value="1"/>
</dbReference>